<dbReference type="InterPro" id="IPR000073">
    <property type="entry name" value="AB_hydrolase_1"/>
</dbReference>
<reference evidence="2 3" key="1">
    <citation type="submission" date="2020-04" db="EMBL/GenBank/DDBJ databases">
        <title>Ramlibacter sp. G-1-2-2 isolated from soil.</title>
        <authorList>
            <person name="Dahal R.H."/>
        </authorList>
    </citation>
    <scope>NUCLEOTIDE SEQUENCE [LARGE SCALE GENOMIC DNA]</scope>
    <source>
        <strain evidence="2 3">G-1-2-2</strain>
    </source>
</reference>
<name>A0A848H3D4_9BURK</name>
<keyword evidence="2" id="KW-0378">Hydrolase</keyword>
<proteinExistence type="predicted"/>
<dbReference type="Gene3D" id="3.40.50.1820">
    <property type="entry name" value="alpha/beta hydrolase"/>
    <property type="match status" value="1"/>
</dbReference>
<dbReference type="RefSeq" id="WP_169419542.1">
    <property type="nucleotide sequence ID" value="NZ_JABBFX010000001.1"/>
</dbReference>
<accession>A0A848H3D4</accession>
<sequence length="252" mass="27644">MSTWVLLRGLAREARHWGGFARDLQQRLPPGDQVLCVDLPGTGSLWHEPSPASVTGLVQAARRELALLRSRAPYVLVALSLGGMVAREWAGRDPDVAASVLINTSLGGVAPFWQRLRPSSYPALLALARPGLALLPREQRILRLTSNAPAQEEVAQQWTAIAATAPVSRLNVLRQLLAAARYRPDGPARAPTLLLASTRDRLVSVECSRRLARAWNVPLREHPSAGHDLPLDDPQWVADAIIRWHRGLFHAV</sequence>
<dbReference type="Proteomes" id="UP000541185">
    <property type="component" value="Unassembled WGS sequence"/>
</dbReference>
<dbReference type="PANTHER" id="PTHR43194">
    <property type="entry name" value="HYDROLASE ALPHA/BETA FOLD FAMILY"/>
    <property type="match status" value="1"/>
</dbReference>
<dbReference type="InterPro" id="IPR029058">
    <property type="entry name" value="AB_hydrolase_fold"/>
</dbReference>
<gene>
    <name evidence="2" type="ORF">HHL11_17115</name>
</gene>
<evidence type="ECO:0000313" key="2">
    <source>
        <dbReference type="EMBL" id="NML45476.1"/>
    </source>
</evidence>
<dbReference type="EMBL" id="JABBFX010000001">
    <property type="protein sequence ID" value="NML45476.1"/>
    <property type="molecule type" value="Genomic_DNA"/>
</dbReference>
<dbReference type="InterPro" id="IPR050228">
    <property type="entry name" value="Carboxylesterase_BioH"/>
</dbReference>
<organism evidence="2 3">
    <name type="scientific">Ramlibacter agri</name>
    <dbReference type="NCBI Taxonomy" id="2728837"/>
    <lineage>
        <taxon>Bacteria</taxon>
        <taxon>Pseudomonadati</taxon>
        <taxon>Pseudomonadota</taxon>
        <taxon>Betaproteobacteria</taxon>
        <taxon>Burkholderiales</taxon>
        <taxon>Comamonadaceae</taxon>
        <taxon>Ramlibacter</taxon>
    </lineage>
</organism>
<dbReference type="AlphaFoldDB" id="A0A848H3D4"/>
<evidence type="ECO:0000313" key="3">
    <source>
        <dbReference type="Proteomes" id="UP000541185"/>
    </source>
</evidence>
<protein>
    <submittedName>
        <fullName evidence="2">Alpha/beta hydrolase</fullName>
    </submittedName>
</protein>
<evidence type="ECO:0000259" key="1">
    <source>
        <dbReference type="Pfam" id="PF12697"/>
    </source>
</evidence>
<dbReference type="GO" id="GO:0016787">
    <property type="term" value="F:hydrolase activity"/>
    <property type="evidence" value="ECO:0007669"/>
    <property type="project" value="UniProtKB-KW"/>
</dbReference>
<feature type="domain" description="AB hydrolase-1" evidence="1">
    <location>
        <begin position="5"/>
        <end position="240"/>
    </location>
</feature>
<keyword evidence="3" id="KW-1185">Reference proteome</keyword>
<comment type="caution">
    <text evidence="2">The sequence shown here is derived from an EMBL/GenBank/DDBJ whole genome shotgun (WGS) entry which is preliminary data.</text>
</comment>
<dbReference type="PANTHER" id="PTHR43194:SF5">
    <property type="entry name" value="PIMELOYL-[ACYL-CARRIER PROTEIN] METHYL ESTER ESTERASE"/>
    <property type="match status" value="1"/>
</dbReference>
<dbReference type="Pfam" id="PF12697">
    <property type="entry name" value="Abhydrolase_6"/>
    <property type="match status" value="1"/>
</dbReference>
<dbReference type="SUPFAM" id="SSF53474">
    <property type="entry name" value="alpha/beta-Hydrolases"/>
    <property type="match status" value="1"/>
</dbReference>